<accession>A0ABQ3G8B9</accession>
<organism evidence="3 4">
    <name type="scientific">Pseudorhodoferax aquiterrae</name>
    <dbReference type="NCBI Taxonomy" id="747304"/>
    <lineage>
        <taxon>Bacteria</taxon>
        <taxon>Pseudomonadati</taxon>
        <taxon>Pseudomonadota</taxon>
        <taxon>Betaproteobacteria</taxon>
        <taxon>Burkholderiales</taxon>
        <taxon>Comamonadaceae</taxon>
    </lineage>
</organism>
<evidence type="ECO:0000256" key="1">
    <source>
        <dbReference type="ARBA" id="ARBA00006987"/>
    </source>
</evidence>
<dbReference type="Gene3D" id="3.40.190.10">
    <property type="entry name" value="Periplasmic binding protein-like II"/>
    <property type="match status" value="1"/>
</dbReference>
<dbReference type="RefSeq" id="WP_189689708.1">
    <property type="nucleotide sequence ID" value="NZ_BMYK01000023.1"/>
</dbReference>
<comment type="similarity">
    <text evidence="1">Belongs to the UPF0065 (bug) family.</text>
</comment>
<evidence type="ECO:0000313" key="4">
    <source>
        <dbReference type="Proteomes" id="UP000626210"/>
    </source>
</evidence>
<dbReference type="PANTHER" id="PTHR42928">
    <property type="entry name" value="TRICARBOXYLATE-BINDING PROTEIN"/>
    <property type="match status" value="1"/>
</dbReference>
<reference evidence="4" key="1">
    <citation type="journal article" date="2019" name="Int. J. Syst. Evol. Microbiol.">
        <title>The Global Catalogue of Microorganisms (GCM) 10K type strain sequencing project: providing services to taxonomists for standard genome sequencing and annotation.</title>
        <authorList>
            <consortium name="The Broad Institute Genomics Platform"/>
            <consortium name="The Broad Institute Genome Sequencing Center for Infectious Disease"/>
            <person name="Wu L."/>
            <person name="Ma J."/>
        </authorList>
    </citation>
    <scope>NUCLEOTIDE SEQUENCE [LARGE SCALE GENOMIC DNA]</scope>
    <source>
        <strain evidence="4">KCTC 23314</strain>
    </source>
</reference>
<proteinExistence type="inferred from homology"/>
<dbReference type="InterPro" id="IPR005064">
    <property type="entry name" value="BUG"/>
</dbReference>
<evidence type="ECO:0000313" key="3">
    <source>
        <dbReference type="EMBL" id="GHC96890.1"/>
    </source>
</evidence>
<dbReference type="PIRSF" id="PIRSF017082">
    <property type="entry name" value="YflP"/>
    <property type="match status" value="1"/>
</dbReference>
<protein>
    <recommendedName>
        <fullName evidence="5">Tripartite tricarboxylate transporter substrate binding protein</fullName>
    </recommendedName>
</protein>
<dbReference type="InterPro" id="IPR042100">
    <property type="entry name" value="Bug_dom1"/>
</dbReference>
<feature type="signal peptide" evidence="2">
    <location>
        <begin position="1"/>
        <end position="33"/>
    </location>
</feature>
<evidence type="ECO:0000256" key="2">
    <source>
        <dbReference type="SAM" id="SignalP"/>
    </source>
</evidence>
<dbReference type="Gene3D" id="3.40.190.150">
    <property type="entry name" value="Bordetella uptake gene, domain 1"/>
    <property type="match status" value="1"/>
</dbReference>
<comment type="caution">
    <text evidence="3">The sequence shown here is derived from an EMBL/GenBank/DDBJ whole genome shotgun (WGS) entry which is preliminary data.</text>
</comment>
<sequence length="332" mass="34659">MSVFASSSSVRRLLLKVVAAPLAALALAGHASAAYPDKPITLIVPFNAGTTPDIVSRLLADAIGRDIGQTMVVMNRVGASGIIGTQALINAPADGYTIAYANVATLAINQSLYKKLAYDADRQLVPVALTGSVQNVLAVRADLGVKSVAELVALARKNPGKLTVASGGNGTTGHLSAEMFKSMAGVSIVHIPYKGGLEADLALLRGEVDLVFENITSIAPHLKTGKIVPLAVTGAARDSRVPDLPTMAESGLKNYQAVAWNGYVAAAGTDPKALDFLNAAFNRALQSPAVKQALETQAYEVHTGPREDLFNLAKKERPVWADAIKRSGATID</sequence>
<dbReference type="Pfam" id="PF03401">
    <property type="entry name" value="TctC"/>
    <property type="match status" value="1"/>
</dbReference>
<dbReference type="SUPFAM" id="SSF53850">
    <property type="entry name" value="Periplasmic binding protein-like II"/>
    <property type="match status" value="1"/>
</dbReference>
<dbReference type="Proteomes" id="UP000626210">
    <property type="component" value="Unassembled WGS sequence"/>
</dbReference>
<keyword evidence="2" id="KW-0732">Signal</keyword>
<dbReference type="EMBL" id="BMYK01000023">
    <property type="protein sequence ID" value="GHC96890.1"/>
    <property type="molecule type" value="Genomic_DNA"/>
</dbReference>
<name>A0ABQ3G8B9_9BURK</name>
<evidence type="ECO:0008006" key="5">
    <source>
        <dbReference type="Google" id="ProtNLM"/>
    </source>
</evidence>
<dbReference type="CDD" id="cd07012">
    <property type="entry name" value="PBP2_Bug_TTT"/>
    <property type="match status" value="1"/>
</dbReference>
<dbReference type="PANTHER" id="PTHR42928:SF5">
    <property type="entry name" value="BLR1237 PROTEIN"/>
    <property type="match status" value="1"/>
</dbReference>
<gene>
    <name evidence="3" type="ORF">GCM10007320_51180</name>
</gene>
<keyword evidence="4" id="KW-1185">Reference proteome</keyword>
<feature type="chain" id="PRO_5045668722" description="Tripartite tricarboxylate transporter substrate binding protein" evidence="2">
    <location>
        <begin position="34"/>
        <end position="332"/>
    </location>
</feature>